<dbReference type="InterPro" id="IPR026776">
    <property type="entry name" value="UPF0729_C18orf32-like"/>
</dbReference>
<keyword evidence="1" id="KW-0472">Membrane</keyword>
<dbReference type="Proteomes" id="UP001642520">
    <property type="component" value="Unassembled WGS sequence"/>
</dbReference>
<evidence type="ECO:0000313" key="3">
    <source>
        <dbReference type="Proteomes" id="UP001642520"/>
    </source>
</evidence>
<protein>
    <recommendedName>
        <fullName evidence="4">ATP synthase F0 subunit 8</fullName>
    </recommendedName>
</protein>
<sequence>MVCVPCIAIPILLVIWRFFLQPLFIKWWQFRNEKKETINNEVPQLVKECKNGICTLSWTKNQENKKMD</sequence>
<dbReference type="Pfam" id="PF14975">
    <property type="entry name" value="DUF4512"/>
    <property type="match status" value="1"/>
</dbReference>
<reference evidence="2 3" key="1">
    <citation type="submission" date="2024-08" db="EMBL/GenBank/DDBJ databases">
        <authorList>
            <person name="Will J Nash"/>
            <person name="Angela Man"/>
            <person name="Seanna McTaggart"/>
            <person name="Kendall Baker"/>
            <person name="Tom Barker"/>
            <person name="Leah Catchpole"/>
            <person name="Alex Durrant"/>
            <person name="Karim Gharbi"/>
            <person name="Naomi Irish"/>
            <person name="Gemy Kaithakottil"/>
            <person name="Debby Ku"/>
            <person name="Aaliyah Providence"/>
            <person name="Felix Shaw"/>
            <person name="David Swarbreck"/>
            <person name="Chris Watkins"/>
            <person name="Ann M. McCartney"/>
            <person name="Giulio Formenti"/>
            <person name="Alice Mouton"/>
            <person name="Noel Vella"/>
            <person name="Bjorn M von Reumont"/>
            <person name="Adriana Vella"/>
            <person name="Wilfried Haerty"/>
        </authorList>
    </citation>
    <scope>NUCLEOTIDE SEQUENCE [LARGE SCALE GENOMIC DNA]</scope>
</reference>
<keyword evidence="1" id="KW-0812">Transmembrane</keyword>
<keyword evidence="3" id="KW-1185">Reference proteome</keyword>
<organism evidence="2 3">
    <name type="scientific">Xylocopa violacea</name>
    <name type="common">Violet carpenter bee</name>
    <name type="synonym">Apis violacea</name>
    <dbReference type="NCBI Taxonomy" id="135666"/>
    <lineage>
        <taxon>Eukaryota</taxon>
        <taxon>Metazoa</taxon>
        <taxon>Ecdysozoa</taxon>
        <taxon>Arthropoda</taxon>
        <taxon>Hexapoda</taxon>
        <taxon>Insecta</taxon>
        <taxon>Pterygota</taxon>
        <taxon>Neoptera</taxon>
        <taxon>Endopterygota</taxon>
        <taxon>Hymenoptera</taxon>
        <taxon>Apocrita</taxon>
        <taxon>Aculeata</taxon>
        <taxon>Apoidea</taxon>
        <taxon>Anthophila</taxon>
        <taxon>Apidae</taxon>
        <taxon>Xylocopa</taxon>
        <taxon>Xylocopa</taxon>
    </lineage>
</organism>
<comment type="caution">
    <text evidence="2">The sequence shown here is derived from an EMBL/GenBank/DDBJ whole genome shotgun (WGS) entry which is preliminary data.</text>
</comment>
<accession>A0ABP1NYX0</accession>
<evidence type="ECO:0000256" key="1">
    <source>
        <dbReference type="SAM" id="Phobius"/>
    </source>
</evidence>
<proteinExistence type="predicted"/>
<name>A0ABP1NYX0_XYLVO</name>
<keyword evidence="1" id="KW-1133">Transmembrane helix</keyword>
<evidence type="ECO:0008006" key="4">
    <source>
        <dbReference type="Google" id="ProtNLM"/>
    </source>
</evidence>
<gene>
    <name evidence="2" type="ORF">XYLVIOL_LOCUS7678</name>
</gene>
<feature type="transmembrane region" description="Helical" evidence="1">
    <location>
        <begin position="6"/>
        <end position="25"/>
    </location>
</feature>
<evidence type="ECO:0000313" key="2">
    <source>
        <dbReference type="EMBL" id="CAL7946241.1"/>
    </source>
</evidence>
<dbReference type="EMBL" id="CAXAJV020001294">
    <property type="protein sequence ID" value="CAL7946241.1"/>
    <property type="molecule type" value="Genomic_DNA"/>
</dbReference>